<feature type="transmembrane region" description="Helical" evidence="1">
    <location>
        <begin position="186"/>
        <end position="209"/>
    </location>
</feature>
<feature type="transmembrane region" description="Helical" evidence="1">
    <location>
        <begin position="62"/>
        <end position="85"/>
    </location>
</feature>
<keyword evidence="1" id="KW-1133">Transmembrane helix</keyword>
<gene>
    <name evidence="2" type="ORF">BJY16_003768</name>
</gene>
<accession>A0A7W7GXV4</accession>
<keyword evidence="1" id="KW-0812">Transmembrane</keyword>
<feature type="transmembrane region" description="Helical" evidence="1">
    <location>
        <begin position="133"/>
        <end position="156"/>
    </location>
</feature>
<evidence type="ECO:0000313" key="3">
    <source>
        <dbReference type="Proteomes" id="UP000546162"/>
    </source>
</evidence>
<dbReference type="Pfam" id="PF06197">
    <property type="entry name" value="DUF998"/>
    <property type="match status" value="1"/>
</dbReference>
<proteinExistence type="predicted"/>
<evidence type="ECO:0008006" key="4">
    <source>
        <dbReference type="Google" id="ProtNLM"/>
    </source>
</evidence>
<sequence>MTAIAATTAEPITRTRPGTRALLLAGAWAGPLFVTSSLAQLLTRDGFDLRRHPLSMLQLGHLGWLQTLTFVLTGLGIVALSVALAAPGRRTLAVFLGLFGAGLVVAGLVAPDPEYGFPAGAPAGRAEQMSGHAVAHATAAVLAFTALAGACVVHVVRSIRRRAVAPAVLSGLVALVLLLPTPAAHASVQLAVTGLISFAWTTALALSALTGRTVR</sequence>
<feature type="transmembrane region" description="Helical" evidence="1">
    <location>
        <begin position="163"/>
        <end position="180"/>
    </location>
</feature>
<dbReference type="EMBL" id="JACHNB010000001">
    <property type="protein sequence ID" value="MBB4740309.1"/>
    <property type="molecule type" value="Genomic_DNA"/>
</dbReference>
<dbReference type="AlphaFoldDB" id="A0A7W7GXV4"/>
<evidence type="ECO:0000256" key="1">
    <source>
        <dbReference type="SAM" id="Phobius"/>
    </source>
</evidence>
<dbReference type="InterPro" id="IPR009339">
    <property type="entry name" value="DUF998"/>
</dbReference>
<keyword evidence="1" id="KW-0472">Membrane</keyword>
<evidence type="ECO:0000313" key="2">
    <source>
        <dbReference type="EMBL" id="MBB4740309.1"/>
    </source>
</evidence>
<dbReference type="Proteomes" id="UP000546162">
    <property type="component" value="Unassembled WGS sequence"/>
</dbReference>
<protein>
    <recommendedName>
        <fullName evidence="4">DUF998 domain-containing protein</fullName>
    </recommendedName>
</protein>
<feature type="transmembrane region" description="Helical" evidence="1">
    <location>
        <begin position="92"/>
        <end position="110"/>
    </location>
</feature>
<reference evidence="2 3" key="1">
    <citation type="submission" date="2020-08" db="EMBL/GenBank/DDBJ databases">
        <title>Sequencing the genomes of 1000 actinobacteria strains.</title>
        <authorList>
            <person name="Klenk H.-P."/>
        </authorList>
    </citation>
    <scope>NUCLEOTIDE SEQUENCE [LARGE SCALE GENOMIC DNA]</scope>
    <source>
        <strain evidence="2 3">DSM 45809</strain>
    </source>
</reference>
<organism evidence="2 3">
    <name type="scientific">Actinoplanes octamycinicus</name>
    <dbReference type="NCBI Taxonomy" id="135948"/>
    <lineage>
        <taxon>Bacteria</taxon>
        <taxon>Bacillati</taxon>
        <taxon>Actinomycetota</taxon>
        <taxon>Actinomycetes</taxon>
        <taxon>Micromonosporales</taxon>
        <taxon>Micromonosporaceae</taxon>
        <taxon>Actinoplanes</taxon>
    </lineage>
</organism>
<keyword evidence="3" id="KW-1185">Reference proteome</keyword>
<comment type="caution">
    <text evidence="2">The sequence shown here is derived from an EMBL/GenBank/DDBJ whole genome shotgun (WGS) entry which is preliminary data.</text>
</comment>
<name>A0A7W7GXV4_9ACTN</name>
<dbReference type="RefSeq" id="WP_185040771.1">
    <property type="nucleotide sequence ID" value="NZ_BAABFG010000005.1"/>
</dbReference>
<feature type="transmembrane region" description="Helical" evidence="1">
    <location>
        <begin position="21"/>
        <end position="42"/>
    </location>
</feature>